<evidence type="ECO:0000313" key="3">
    <source>
        <dbReference type="Proteomes" id="UP001203004"/>
    </source>
</evidence>
<dbReference type="InterPro" id="IPR010982">
    <property type="entry name" value="Lambda_DNA-bd_dom_sf"/>
</dbReference>
<gene>
    <name evidence="2" type="ORF">M3N64_02445</name>
</gene>
<evidence type="ECO:0000259" key="1">
    <source>
        <dbReference type="Pfam" id="PF13443"/>
    </source>
</evidence>
<proteinExistence type="predicted"/>
<dbReference type="EMBL" id="JAMAST010000002">
    <property type="protein sequence ID" value="MCL1630802.1"/>
    <property type="molecule type" value="Genomic_DNA"/>
</dbReference>
<feature type="domain" description="HTH cro/C1-type" evidence="1">
    <location>
        <begin position="2"/>
        <end position="40"/>
    </location>
</feature>
<dbReference type="Gene3D" id="1.10.260.40">
    <property type="entry name" value="lambda repressor-like DNA-binding domains"/>
    <property type="match status" value="1"/>
</dbReference>
<protein>
    <submittedName>
        <fullName evidence="2">Helix-turn-helix domain-containing protein</fullName>
    </submittedName>
</protein>
<reference evidence="2 3" key="1">
    <citation type="submission" date="2022-05" db="EMBL/GenBank/DDBJ databases">
        <title>Sporolactobacillus sp nov CPB3-1, isolated from tree bark (Mangifera indica L.).</title>
        <authorList>
            <person name="Phuengjayaem S."/>
            <person name="Tanasupawat S."/>
        </authorList>
    </citation>
    <scope>NUCLEOTIDE SEQUENCE [LARGE SCALE GENOMIC DNA]</scope>
    <source>
        <strain evidence="2 3">CPB3-1</strain>
    </source>
</reference>
<dbReference type="Proteomes" id="UP001203004">
    <property type="component" value="Unassembled WGS sequence"/>
</dbReference>
<evidence type="ECO:0000313" key="2">
    <source>
        <dbReference type="EMBL" id="MCL1630802.1"/>
    </source>
</evidence>
<accession>A0ABT0M7G0</accession>
<dbReference type="Pfam" id="PF13443">
    <property type="entry name" value="HTH_26"/>
    <property type="match status" value="1"/>
</dbReference>
<sequence>MTRISRTTLTTLAYNRSKGIQFDTMDAICTALKVEPSDILGKRSLNTTLKLLDHVF</sequence>
<dbReference type="InterPro" id="IPR001387">
    <property type="entry name" value="Cro/C1-type_HTH"/>
</dbReference>
<name>A0ABT0M7G0_9BACL</name>
<comment type="caution">
    <text evidence="2">The sequence shown here is derived from an EMBL/GenBank/DDBJ whole genome shotgun (WGS) entry which is preliminary data.</text>
</comment>
<organism evidence="2 3">
    <name type="scientific">Sporolactobacillus mangiferae</name>
    <dbReference type="NCBI Taxonomy" id="2940498"/>
    <lineage>
        <taxon>Bacteria</taxon>
        <taxon>Bacillati</taxon>
        <taxon>Bacillota</taxon>
        <taxon>Bacilli</taxon>
        <taxon>Bacillales</taxon>
        <taxon>Sporolactobacillaceae</taxon>
        <taxon>Sporolactobacillus</taxon>
    </lineage>
</organism>
<keyword evidence="3" id="KW-1185">Reference proteome</keyword>